<protein>
    <submittedName>
        <fullName evidence="2">Uncharacterized protein</fullName>
    </submittedName>
</protein>
<evidence type="ECO:0000256" key="1">
    <source>
        <dbReference type="SAM" id="MobiDB-lite"/>
    </source>
</evidence>
<evidence type="ECO:0000313" key="3">
    <source>
        <dbReference type="Proteomes" id="UP000600918"/>
    </source>
</evidence>
<dbReference type="AlphaFoldDB" id="A0A834P4M7"/>
<dbReference type="EMBL" id="JACSDY010000005">
    <property type="protein sequence ID" value="KAF7427702.1"/>
    <property type="molecule type" value="Genomic_DNA"/>
</dbReference>
<dbReference type="Proteomes" id="UP000600918">
    <property type="component" value="Unassembled WGS sequence"/>
</dbReference>
<feature type="region of interest" description="Disordered" evidence="1">
    <location>
        <begin position="80"/>
        <end position="100"/>
    </location>
</feature>
<evidence type="ECO:0000313" key="2">
    <source>
        <dbReference type="EMBL" id="KAF7427702.1"/>
    </source>
</evidence>
<sequence>MAKARAMQAAQQEQRPVGLLETDLDDEIVLTTNVVDSSSCSNAGNSNKKTRSLLDLNHTSSVVPQGTSLENALRVPQLPVGSCHRNQRNDGTASGIDQRPHKSMEFLLDKENLHFVKSEQMFAMRCKKDKDIDDD</sequence>
<gene>
    <name evidence="2" type="ORF">H0235_007396</name>
</gene>
<name>A0A834P4M7_VESPE</name>
<keyword evidence="3" id="KW-1185">Reference proteome</keyword>
<organism evidence="2 3">
    <name type="scientific">Vespula pensylvanica</name>
    <name type="common">Western yellow jacket</name>
    <name type="synonym">Wasp</name>
    <dbReference type="NCBI Taxonomy" id="30213"/>
    <lineage>
        <taxon>Eukaryota</taxon>
        <taxon>Metazoa</taxon>
        <taxon>Ecdysozoa</taxon>
        <taxon>Arthropoda</taxon>
        <taxon>Hexapoda</taxon>
        <taxon>Insecta</taxon>
        <taxon>Pterygota</taxon>
        <taxon>Neoptera</taxon>
        <taxon>Endopterygota</taxon>
        <taxon>Hymenoptera</taxon>
        <taxon>Apocrita</taxon>
        <taxon>Aculeata</taxon>
        <taxon>Vespoidea</taxon>
        <taxon>Vespidae</taxon>
        <taxon>Vespinae</taxon>
        <taxon>Vespula</taxon>
    </lineage>
</organism>
<comment type="caution">
    <text evidence="2">The sequence shown here is derived from an EMBL/GenBank/DDBJ whole genome shotgun (WGS) entry which is preliminary data.</text>
</comment>
<proteinExistence type="predicted"/>
<reference evidence="2" key="1">
    <citation type="journal article" date="2020" name="G3 (Bethesda)">
        <title>High-Quality Assemblies for Three Invasive Social Wasps from the &lt;i&gt;Vespula&lt;/i&gt; Genus.</title>
        <authorList>
            <person name="Harrop T.W.R."/>
            <person name="Guhlin J."/>
            <person name="McLaughlin G.M."/>
            <person name="Permina E."/>
            <person name="Stockwell P."/>
            <person name="Gilligan J."/>
            <person name="Le Lec M.F."/>
            <person name="Gruber M.A.M."/>
            <person name="Quinn O."/>
            <person name="Lovegrove M."/>
            <person name="Duncan E.J."/>
            <person name="Remnant E.J."/>
            <person name="Van Eeckhoven J."/>
            <person name="Graham B."/>
            <person name="Knapp R.A."/>
            <person name="Langford K.W."/>
            <person name="Kronenberg Z."/>
            <person name="Press M.O."/>
            <person name="Eacker S.M."/>
            <person name="Wilson-Rankin E.E."/>
            <person name="Purcell J."/>
            <person name="Lester P.J."/>
            <person name="Dearden P.K."/>
        </authorList>
    </citation>
    <scope>NUCLEOTIDE SEQUENCE</scope>
    <source>
        <strain evidence="2">Volc-1</strain>
    </source>
</reference>
<accession>A0A834P4M7</accession>